<organism evidence="9 10">
    <name type="scientific">Lactarius akahatsu</name>
    <dbReference type="NCBI Taxonomy" id="416441"/>
    <lineage>
        <taxon>Eukaryota</taxon>
        <taxon>Fungi</taxon>
        <taxon>Dikarya</taxon>
        <taxon>Basidiomycota</taxon>
        <taxon>Agaricomycotina</taxon>
        <taxon>Agaricomycetes</taxon>
        <taxon>Russulales</taxon>
        <taxon>Russulaceae</taxon>
        <taxon>Lactarius</taxon>
    </lineage>
</organism>
<comment type="similarity">
    <text evidence="2">Belongs to the TMEM208 family.</text>
</comment>
<accession>A0AAD4LTS5</accession>
<feature type="transmembrane region" description="Helical" evidence="8">
    <location>
        <begin position="110"/>
        <end position="127"/>
    </location>
</feature>
<evidence type="ECO:0000313" key="10">
    <source>
        <dbReference type="Proteomes" id="UP001201163"/>
    </source>
</evidence>
<dbReference type="PANTHER" id="PTHR13505">
    <property type="entry name" value="TRANSMEMBRANE PROTEIN 208"/>
    <property type="match status" value="1"/>
</dbReference>
<evidence type="ECO:0000256" key="5">
    <source>
        <dbReference type="ARBA" id="ARBA00022989"/>
    </source>
</evidence>
<comment type="subcellular location">
    <subcellularLocation>
        <location evidence="1">Endoplasmic reticulum membrane</location>
        <topology evidence="1">Multi-pass membrane protein</topology>
    </subcellularLocation>
</comment>
<keyword evidence="5 8" id="KW-1133">Transmembrane helix</keyword>
<dbReference type="GO" id="GO:0005789">
    <property type="term" value="C:endoplasmic reticulum membrane"/>
    <property type="evidence" value="ECO:0007669"/>
    <property type="project" value="UniProtKB-SubCell"/>
</dbReference>
<reference evidence="9" key="1">
    <citation type="submission" date="2022-01" db="EMBL/GenBank/DDBJ databases">
        <title>Comparative genomics reveals a dynamic genome evolution in the ectomycorrhizal milk-cap (Lactarius) mushrooms.</title>
        <authorList>
            <consortium name="DOE Joint Genome Institute"/>
            <person name="Lebreton A."/>
            <person name="Tang N."/>
            <person name="Kuo A."/>
            <person name="LaButti K."/>
            <person name="Drula E."/>
            <person name="Barry K."/>
            <person name="Clum A."/>
            <person name="Lipzen A."/>
            <person name="Mousain D."/>
            <person name="Ng V."/>
            <person name="Wang R."/>
            <person name="Wang X."/>
            <person name="Dai Y."/>
            <person name="Henrissat B."/>
            <person name="Grigoriev I.V."/>
            <person name="Guerin-Laguette A."/>
            <person name="Yu F."/>
            <person name="Martin F.M."/>
        </authorList>
    </citation>
    <scope>NUCLEOTIDE SEQUENCE</scope>
    <source>
        <strain evidence="9">QP</strain>
    </source>
</reference>
<feature type="transmembrane region" description="Helical" evidence="8">
    <location>
        <begin position="50"/>
        <end position="67"/>
    </location>
</feature>
<keyword evidence="4" id="KW-0256">Endoplasmic reticulum</keyword>
<feature type="region of interest" description="Disordered" evidence="7">
    <location>
        <begin position="140"/>
        <end position="174"/>
    </location>
</feature>
<keyword evidence="10" id="KW-1185">Reference proteome</keyword>
<dbReference type="GO" id="GO:0006624">
    <property type="term" value="P:vacuolar protein processing"/>
    <property type="evidence" value="ECO:0007669"/>
    <property type="project" value="TreeGrafter"/>
</dbReference>
<dbReference type="PANTHER" id="PTHR13505:SF7">
    <property type="entry name" value="TRANSMEMBRANE PROTEIN 208"/>
    <property type="match status" value="1"/>
</dbReference>
<keyword evidence="3 8" id="KW-0812">Transmembrane</keyword>
<dbReference type="InterPro" id="IPR008506">
    <property type="entry name" value="SND2/TMEM208"/>
</dbReference>
<evidence type="ECO:0000256" key="4">
    <source>
        <dbReference type="ARBA" id="ARBA00022824"/>
    </source>
</evidence>
<dbReference type="Pfam" id="PF05620">
    <property type="entry name" value="TMEM208_SND2"/>
    <property type="match status" value="1"/>
</dbReference>
<evidence type="ECO:0000256" key="8">
    <source>
        <dbReference type="SAM" id="Phobius"/>
    </source>
</evidence>
<evidence type="ECO:0000256" key="1">
    <source>
        <dbReference type="ARBA" id="ARBA00004477"/>
    </source>
</evidence>
<proteinExistence type="inferred from homology"/>
<evidence type="ECO:0008006" key="11">
    <source>
        <dbReference type="Google" id="ProtNLM"/>
    </source>
</evidence>
<dbReference type="GO" id="GO:0005773">
    <property type="term" value="C:vacuole"/>
    <property type="evidence" value="ECO:0007669"/>
    <property type="project" value="GOC"/>
</dbReference>
<keyword evidence="6 8" id="KW-0472">Membrane</keyword>
<evidence type="ECO:0000256" key="3">
    <source>
        <dbReference type="ARBA" id="ARBA00022692"/>
    </source>
</evidence>
<evidence type="ECO:0000313" key="9">
    <source>
        <dbReference type="EMBL" id="KAH8999333.1"/>
    </source>
</evidence>
<evidence type="ECO:0000256" key="6">
    <source>
        <dbReference type="ARBA" id="ARBA00023136"/>
    </source>
</evidence>
<name>A0AAD4LTS5_9AGAM</name>
<dbReference type="EMBL" id="JAKELL010000004">
    <property type="protein sequence ID" value="KAH8999333.1"/>
    <property type="molecule type" value="Genomic_DNA"/>
</dbReference>
<gene>
    <name evidence="9" type="ORF">EDB92DRAFT_1790788</name>
</gene>
<dbReference type="AlphaFoldDB" id="A0AAD4LTS5"/>
<evidence type="ECO:0000256" key="2">
    <source>
        <dbReference type="ARBA" id="ARBA00009950"/>
    </source>
</evidence>
<sequence>MANASAKRIASQNEAAIKNMLYGQLLCNLVPTIIRILLRGQTLRDSKKAVIFYFLSLALSQFLYQHLKKLGTPRRDSTGNLVSSGEDLNQPGMTEWMFDILYISSILGEWLWWTYLVIPAFVIYKLWGLISPMVFGRSSALPDEEPMESLSKRQEKLKKRNERGDPRVKAQVRK</sequence>
<dbReference type="Proteomes" id="UP001201163">
    <property type="component" value="Unassembled WGS sequence"/>
</dbReference>
<comment type="caution">
    <text evidence="9">The sequence shown here is derived from an EMBL/GenBank/DDBJ whole genome shotgun (WGS) entry which is preliminary data.</text>
</comment>
<protein>
    <recommendedName>
        <fullName evidence="11">DUF788-domain-containing protein</fullName>
    </recommendedName>
</protein>
<evidence type="ECO:0000256" key="7">
    <source>
        <dbReference type="SAM" id="MobiDB-lite"/>
    </source>
</evidence>